<dbReference type="Proteomes" id="UP000640485">
    <property type="component" value="Unassembled WGS sequence"/>
</dbReference>
<organism evidence="2 3">
    <name type="scientific">Paracoccus caeni</name>
    <dbReference type="NCBI Taxonomy" id="657651"/>
    <lineage>
        <taxon>Bacteria</taxon>
        <taxon>Pseudomonadati</taxon>
        <taxon>Pseudomonadota</taxon>
        <taxon>Alphaproteobacteria</taxon>
        <taxon>Rhodobacterales</taxon>
        <taxon>Paracoccaceae</taxon>
        <taxon>Paracoccus</taxon>
    </lineage>
</organism>
<sequence length="129" mass="13891">MNMIPGKKMMRLLGLTMTAALLAACSSGNSVHFSDSNKVTVGDYNVKWADASAFGKRDDGLTPIMFIITPTVTGSDRSASLAERQRLAQAALETSSRCEWARFDPAVNAQYTSMAGGADFTLYALARCR</sequence>
<protein>
    <recommendedName>
        <fullName evidence="4">Lipoprotein</fullName>
    </recommendedName>
</protein>
<dbReference type="EMBL" id="JAEPRQ010000001">
    <property type="protein sequence ID" value="MBK4215259.1"/>
    <property type="molecule type" value="Genomic_DNA"/>
</dbReference>
<evidence type="ECO:0000313" key="3">
    <source>
        <dbReference type="Proteomes" id="UP000640485"/>
    </source>
</evidence>
<evidence type="ECO:0008006" key="4">
    <source>
        <dbReference type="Google" id="ProtNLM"/>
    </source>
</evidence>
<feature type="chain" id="PRO_5037380806" description="Lipoprotein" evidence="1">
    <location>
        <begin position="24"/>
        <end position="129"/>
    </location>
</feature>
<dbReference type="AlphaFoldDB" id="A0A934SDC3"/>
<keyword evidence="3" id="KW-1185">Reference proteome</keyword>
<feature type="signal peptide" evidence="1">
    <location>
        <begin position="1"/>
        <end position="23"/>
    </location>
</feature>
<name>A0A934SDC3_9RHOB</name>
<dbReference type="RefSeq" id="WP_200684177.1">
    <property type="nucleotide sequence ID" value="NZ_JAEPRQ010000001.1"/>
</dbReference>
<keyword evidence="1" id="KW-0732">Signal</keyword>
<evidence type="ECO:0000256" key="1">
    <source>
        <dbReference type="SAM" id="SignalP"/>
    </source>
</evidence>
<dbReference type="PROSITE" id="PS51257">
    <property type="entry name" value="PROKAR_LIPOPROTEIN"/>
    <property type="match status" value="1"/>
</dbReference>
<proteinExistence type="predicted"/>
<gene>
    <name evidence="2" type="ORF">JJJ17_04895</name>
</gene>
<reference evidence="2" key="1">
    <citation type="submission" date="2021-01" db="EMBL/GenBank/DDBJ databases">
        <title>Paracoccus amoyensis sp. nov., isolated from the surface seawater along the coast of Xiamen Island, China.</title>
        <authorList>
            <person name="Lyu L."/>
        </authorList>
    </citation>
    <scope>NUCLEOTIDE SEQUENCE</scope>
    <source>
        <strain evidence="2">MJ17</strain>
    </source>
</reference>
<accession>A0A934SDC3</accession>
<evidence type="ECO:0000313" key="2">
    <source>
        <dbReference type="EMBL" id="MBK4215259.1"/>
    </source>
</evidence>
<comment type="caution">
    <text evidence="2">The sequence shown here is derived from an EMBL/GenBank/DDBJ whole genome shotgun (WGS) entry which is preliminary data.</text>
</comment>